<dbReference type="RefSeq" id="WP_229159499.1">
    <property type="nucleotide sequence ID" value="NZ_JAJEWP010000002.1"/>
</dbReference>
<keyword evidence="1" id="KW-1133">Transmembrane helix</keyword>
<proteinExistence type="predicted"/>
<sequence>MKKTKYGIAGTVFFISLLSVVALHIPFIGGVWGLLTLGPFTSVFPEFAKTGEHVEYGFLWLIVKSFYAWTVLVVYYASVWFFLFGLFKLIKSLHAKVSP</sequence>
<gene>
    <name evidence="2" type="ORF">LJ739_08810</name>
</gene>
<dbReference type="Proteomes" id="UP001520878">
    <property type="component" value="Unassembled WGS sequence"/>
</dbReference>
<comment type="caution">
    <text evidence="2">The sequence shown here is derived from an EMBL/GenBank/DDBJ whole genome shotgun (WGS) entry which is preliminary data.</text>
</comment>
<reference evidence="2 3" key="1">
    <citation type="submission" date="2021-10" db="EMBL/GenBank/DDBJ databases">
        <title>Draft genome of Aestuariibacter halophilus JC2043.</title>
        <authorList>
            <person name="Emsley S.A."/>
            <person name="Pfannmuller K.M."/>
            <person name="Ushijima B."/>
            <person name="Saw J.H."/>
            <person name="Videau P."/>
        </authorList>
    </citation>
    <scope>NUCLEOTIDE SEQUENCE [LARGE SCALE GENOMIC DNA]</scope>
    <source>
        <strain evidence="2 3">JC2043</strain>
    </source>
</reference>
<organism evidence="2 3">
    <name type="scientific">Fluctibacter halophilus</name>
    <dbReference type="NCBI Taxonomy" id="226011"/>
    <lineage>
        <taxon>Bacteria</taxon>
        <taxon>Pseudomonadati</taxon>
        <taxon>Pseudomonadota</taxon>
        <taxon>Gammaproteobacteria</taxon>
        <taxon>Alteromonadales</taxon>
        <taxon>Alteromonadaceae</taxon>
        <taxon>Fluctibacter</taxon>
    </lineage>
</organism>
<feature type="transmembrane region" description="Helical" evidence="1">
    <location>
        <begin position="66"/>
        <end position="87"/>
    </location>
</feature>
<accession>A0ABS8G7D6</accession>
<evidence type="ECO:0000256" key="1">
    <source>
        <dbReference type="SAM" id="Phobius"/>
    </source>
</evidence>
<name>A0ABS8G7D6_9ALTE</name>
<keyword evidence="1" id="KW-0812">Transmembrane</keyword>
<feature type="transmembrane region" description="Helical" evidence="1">
    <location>
        <begin position="12"/>
        <end position="35"/>
    </location>
</feature>
<keyword evidence="3" id="KW-1185">Reference proteome</keyword>
<dbReference type="EMBL" id="JAJEWP010000002">
    <property type="protein sequence ID" value="MCC2616338.1"/>
    <property type="molecule type" value="Genomic_DNA"/>
</dbReference>
<evidence type="ECO:0000313" key="3">
    <source>
        <dbReference type="Proteomes" id="UP001520878"/>
    </source>
</evidence>
<keyword evidence="1" id="KW-0472">Membrane</keyword>
<evidence type="ECO:0000313" key="2">
    <source>
        <dbReference type="EMBL" id="MCC2616338.1"/>
    </source>
</evidence>
<protein>
    <submittedName>
        <fullName evidence="2">Uncharacterized protein</fullName>
    </submittedName>
</protein>